<evidence type="ECO:0000313" key="1">
    <source>
        <dbReference type="EMBL" id="DAF52978.1"/>
    </source>
</evidence>
<name>A0A8S5SQX1_9VIRU</name>
<proteinExistence type="predicted"/>
<sequence>MSTAKSKKANLEAMKINAMVNAELKRAFSNGVYAGTGKTLTLMCYILHNSFGFGEKRLKKIVKEGAYLAKCTDEGRLSLDDMTAVLQDECNFSIEELVDDEDAEVE</sequence>
<dbReference type="EMBL" id="BK032645">
    <property type="protein sequence ID" value="DAF52978.1"/>
    <property type="molecule type" value="Genomic_DNA"/>
</dbReference>
<reference evidence="1" key="1">
    <citation type="journal article" date="2021" name="Proc. Natl. Acad. Sci. U.S.A.">
        <title>A Catalog of Tens of Thousands of Viruses from Human Metagenomes Reveals Hidden Associations with Chronic Diseases.</title>
        <authorList>
            <person name="Tisza M.J."/>
            <person name="Buck C.B."/>
        </authorList>
    </citation>
    <scope>NUCLEOTIDE SEQUENCE</scope>
    <source>
        <strain evidence="1">CtPjm15</strain>
    </source>
</reference>
<organism evidence="1">
    <name type="scientific">Phage sp. ctPjm15</name>
    <dbReference type="NCBI Taxonomy" id="2828006"/>
    <lineage>
        <taxon>Viruses</taxon>
    </lineage>
</organism>
<protein>
    <submittedName>
        <fullName evidence="1">AAA domain protein</fullName>
    </submittedName>
</protein>
<accession>A0A8S5SQX1</accession>